<proteinExistence type="predicted"/>
<name>X1E506_9ZZZZ</name>
<protein>
    <recommendedName>
        <fullName evidence="2">PpiC domain-containing protein</fullName>
    </recommendedName>
</protein>
<sequence length="137" mass="15724">MTEDGTYTKPVETSIGWHIIKRISKKPTPSYAQSKRRLQARIAKDPRYDLAKKALIEKIKSEAGLKENRDELKTFVVGLDETFLSYKWTAPEENAEKRLFTIGDDFVVKMGDFHTYCQRSVRQRAKRGTGVKVKSVA</sequence>
<organism evidence="1">
    <name type="scientific">marine sediment metagenome</name>
    <dbReference type="NCBI Taxonomy" id="412755"/>
    <lineage>
        <taxon>unclassified sequences</taxon>
        <taxon>metagenomes</taxon>
        <taxon>ecological metagenomes</taxon>
    </lineage>
</organism>
<evidence type="ECO:0000313" key="1">
    <source>
        <dbReference type="EMBL" id="GAH12279.1"/>
    </source>
</evidence>
<evidence type="ECO:0008006" key="2">
    <source>
        <dbReference type="Google" id="ProtNLM"/>
    </source>
</evidence>
<gene>
    <name evidence="1" type="ORF">S01H4_61605</name>
</gene>
<dbReference type="AlphaFoldDB" id="X1E506"/>
<feature type="non-terminal residue" evidence="1">
    <location>
        <position position="137"/>
    </location>
</feature>
<reference evidence="1" key="1">
    <citation type="journal article" date="2014" name="Front. Microbiol.">
        <title>High frequency of phylogenetically diverse reductive dehalogenase-homologous genes in deep subseafloor sedimentary metagenomes.</title>
        <authorList>
            <person name="Kawai M."/>
            <person name="Futagami T."/>
            <person name="Toyoda A."/>
            <person name="Takaki Y."/>
            <person name="Nishi S."/>
            <person name="Hori S."/>
            <person name="Arai W."/>
            <person name="Tsubouchi T."/>
            <person name="Morono Y."/>
            <person name="Uchiyama I."/>
            <person name="Ito T."/>
            <person name="Fujiyama A."/>
            <person name="Inagaki F."/>
            <person name="Takami H."/>
        </authorList>
    </citation>
    <scope>NUCLEOTIDE SEQUENCE</scope>
    <source>
        <strain evidence="1">Expedition CK06-06</strain>
    </source>
</reference>
<dbReference type="EMBL" id="BART01036569">
    <property type="protein sequence ID" value="GAH12279.1"/>
    <property type="molecule type" value="Genomic_DNA"/>
</dbReference>
<comment type="caution">
    <text evidence="1">The sequence shown here is derived from an EMBL/GenBank/DDBJ whole genome shotgun (WGS) entry which is preliminary data.</text>
</comment>
<accession>X1E506</accession>